<dbReference type="InterPro" id="IPR003439">
    <property type="entry name" value="ABC_transporter-like_ATP-bd"/>
</dbReference>
<name>A0A4V2Q894_9FIRM</name>
<organism evidence="5 6">
    <name type="scientific">Anaerospora hongkongensis</name>
    <dbReference type="NCBI Taxonomy" id="244830"/>
    <lineage>
        <taxon>Bacteria</taxon>
        <taxon>Bacillati</taxon>
        <taxon>Bacillota</taxon>
        <taxon>Negativicutes</taxon>
        <taxon>Selenomonadales</taxon>
        <taxon>Sporomusaceae</taxon>
        <taxon>Anaerospora</taxon>
    </lineage>
</organism>
<proteinExistence type="predicted"/>
<dbReference type="GO" id="GO:1903805">
    <property type="term" value="P:L-valine import across plasma membrane"/>
    <property type="evidence" value="ECO:0007669"/>
    <property type="project" value="TreeGrafter"/>
</dbReference>
<sequence length="255" mass="28505">MLLVAEKLCKDFEGLRAVHNIDLQVEAGETVAIVGPNGSGKTTFFDLISGCKPVTSGRIFLNNHEITNLKAYDRSVRGIARISQNIRLSADLTAEDNIIIGRACRISSNMPDGLLYRQRLYQEQRLNASKVRELLAVVGLSACRDRTVKSLAYGAQRRLEIARALACDPQMLLLDEPAAGMNLQELDELMRVLDEIKKWGLTVLLIAQQMRLVMGIASRIVVFQQGEKIADILPQEMYFSKITKNSLEKQAEFNK</sequence>
<dbReference type="InterPro" id="IPR051120">
    <property type="entry name" value="ABC_AA/LPS_Transport"/>
</dbReference>
<dbReference type="OrthoDB" id="9805514at2"/>
<protein>
    <submittedName>
        <fullName evidence="5">Branched-chain amino acid transport system ATP-binding protein</fullName>
    </submittedName>
</protein>
<dbReference type="GO" id="GO:0015188">
    <property type="term" value="F:L-isoleucine transmembrane transporter activity"/>
    <property type="evidence" value="ECO:0007669"/>
    <property type="project" value="TreeGrafter"/>
</dbReference>
<dbReference type="InterPro" id="IPR027417">
    <property type="entry name" value="P-loop_NTPase"/>
</dbReference>
<evidence type="ECO:0000313" key="5">
    <source>
        <dbReference type="EMBL" id="TCL35366.1"/>
    </source>
</evidence>
<dbReference type="GO" id="GO:0042941">
    <property type="term" value="P:D-alanine transmembrane transport"/>
    <property type="evidence" value="ECO:0007669"/>
    <property type="project" value="TreeGrafter"/>
</dbReference>
<dbReference type="AlphaFoldDB" id="A0A4V2Q894"/>
<dbReference type="PROSITE" id="PS50893">
    <property type="entry name" value="ABC_TRANSPORTER_2"/>
    <property type="match status" value="1"/>
</dbReference>
<dbReference type="GO" id="GO:0016887">
    <property type="term" value="F:ATP hydrolysis activity"/>
    <property type="evidence" value="ECO:0007669"/>
    <property type="project" value="InterPro"/>
</dbReference>
<dbReference type="GO" id="GO:0015192">
    <property type="term" value="F:L-phenylalanine transmembrane transporter activity"/>
    <property type="evidence" value="ECO:0007669"/>
    <property type="project" value="TreeGrafter"/>
</dbReference>
<keyword evidence="3 5" id="KW-0067">ATP-binding</keyword>
<dbReference type="GO" id="GO:0005886">
    <property type="term" value="C:plasma membrane"/>
    <property type="evidence" value="ECO:0007669"/>
    <property type="project" value="TreeGrafter"/>
</dbReference>
<evidence type="ECO:0000259" key="4">
    <source>
        <dbReference type="PROSITE" id="PS50893"/>
    </source>
</evidence>
<evidence type="ECO:0000313" key="6">
    <source>
        <dbReference type="Proteomes" id="UP000295063"/>
    </source>
</evidence>
<dbReference type="GO" id="GO:0005304">
    <property type="term" value="F:L-valine transmembrane transporter activity"/>
    <property type="evidence" value="ECO:0007669"/>
    <property type="project" value="TreeGrafter"/>
</dbReference>
<keyword evidence="2" id="KW-0547">Nucleotide-binding</keyword>
<dbReference type="GO" id="GO:0015808">
    <property type="term" value="P:L-alanine transport"/>
    <property type="evidence" value="ECO:0007669"/>
    <property type="project" value="TreeGrafter"/>
</dbReference>
<evidence type="ECO:0000256" key="2">
    <source>
        <dbReference type="ARBA" id="ARBA00022741"/>
    </source>
</evidence>
<evidence type="ECO:0000256" key="3">
    <source>
        <dbReference type="ARBA" id="ARBA00022840"/>
    </source>
</evidence>
<dbReference type="Gene3D" id="3.40.50.300">
    <property type="entry name" value="P-loop containing nucleotide triphosphate hydrolases"/>
    <property type="match status" value="1"/>
</dbReference>
<keyword evidence="6" id="KW-1185">Reference proteome</keyword>
<gene>
    <name evidence="5" type="ORF">EV210_11224</name>
</gene>
<dbReference type="InterPro" id="IPR003593">
    <property type="entry name" value="AAA+_ATPase"/>
</dbReference>
<dbReference type="GO" id="GO:1903806">
    <property type="term" value="P:L-isoleucine import across plasma membrane"/>
    <property type="evidence" value="ECO:0007669"/>
    <property type="project" value="TreeGrafter"/>
</dbReference>
<feature type="domain" description="ABC transporter" evidence="4">
    <location>
        <begin position="3"/>
        <end position="250"/>
    </location>
</feature>
<dbReference type="SMART" id="SM00382">
    <property type="entry name" value="AAA"/>
    <property type="match status" value="1"/>
</dbReference>
<dbReference type="RefSeq" id="WP_132082471.1">
    <property type="nucleotide sequence ID" value="NZ_SLUI01000012.1"/>
</dbReference>
<dbReference type="GO" id="GO:0005524">
    <property type="term" value="F:ATP binding"/>
    <property type="evidence" value="ECO:0007669"/>
    <property type="project" value="UniProtKB-KW"/>
</dbReference>
<reference evidence="5 6" key="1">
    <citation type="submission" date="2019-03" db="EMBL/GenBank/DDBJ databases">
        <title>Genomic Encyclopedia of Type Strains, Phase IV (KMG-IV): sequencing the most valuable type-strain genomes for metagenomic binning, comparative biology and taxonomic classification.</title>
        <authorList>
            <person name="Goeker M."/>
        </authorList>
    </citation>
    <scope>NUCLEOTIDE SEQUENCE [LARGE SCALE GENOMIC DNA]</scope>
    <source>
        <strain evidence="5 6">DSM 15969</strain>
    </source>
</reference>
<accession>A0A4V2Q894</accession>
<dbReference type="Pfam" id="PF00005">
    <property type="entry name" value="ABC_tran"/>
    <property type="match status" value="1"/>
</dbReference>
<dbReference type="EMBL" id="SLUI01000012">
    <property type="protein sequence ID" value="TCL35366.1"/>
    <property type="molecule type" value="Genomic_DNA"/>
</dbReference>
<dbReference type="PANTHER" id="PTHR45772">
    <property type="entry name" value="CONSERVED COMPONENT OF ABC TRANSPORTER FOR NATURAL AMINO ACIDS-RELATED"/>
    <property type="match status" value="1"/>
</dbReference>
<dbReference type="PANTHER" id="PTHR45772:SF7">
    <property type="entry name" value="AMINO ACID ABC TRANSPORTER ATP-BINDING PROTEIN"/>
    <property type="match status" value="1"/>
</dbReference>
<comment type="caution">
    <text evidence="5">The sequence shown here is derived from an EMBL/GenBank/DDBJ whole genome shotgun (WGS) entry which is preliminary data.</text>
</comment>
<dbReference type="Proteomes" id="UP000295063">
    <property type="component" value="Unassembled WGS sequence"/>
</dbReference>
<keyword evidence="1" id="KW-0813">Transport</keyword>
<evidence type="ECO:0000256" key="1">
    <source>
        <dbReference type="ARBA" id="ARBA00022448"/>
    </source>
</evidence>
<dbReference type="SUPFAM" id="SSF52540">
    <property type="entry name" value="P-loop containing nucleoside triphosphate hydrolases"/>
    <property type="match status" value="1"/>
</dbReference>